<dbReference type="STRING" id="61424.A0A2T9YL69"/>
<dbReference type="EMBL" id="MBFT01000336">
    <property type="protein sequence ID" value="PVU93086.1"/>
    <property type="molecule type" value="Genomic_DNA"/>
</dbReference>
<evidence type="ECO:0000256" key="2">
    <source>
        <dbReference type="ARBA" id="ARBA00023239"/>
    </source>
</evidence>
<dbReference type="Gene3D" id="3.10.490.10">
    <property type="entry name" value="Gamma-glutamyl cyclotransferase-like"/>
    <property type="match status" value="1"/>
</dbReference>
<dbReference type="InterPro" id="IPR013024">
    <property type="entry name" value="GGCT-like"/>
</dbReference>
<dbReference type="SUPFAM" id="SSF110857">
    <property type="entry name" value="Gamma-glutamyl cyclotransferase-like"/>
    <property type="match status" value="1"/>
</dbReference>
<dbReference type="Pfam" id="PF04752">
    <property type="entry name" value="ChaC"/>
    <property type="match status" value="1"/>
</dbReference>
<evidence type="ECO:0000313" key="3">
    <source>
        <dbReference type="EMBL" id="PVU93086.1"/>
    </source>
</evidence>
<dbReference type="OrthoDB" id="1933483at2759"/>
<evidence type="ECO:0000313" key="4">
    <source>
        <dbReference type="Proteomes" id="UP000245699"/>
    </source>
</evidence>
<dbReference type="GO" id="GO:0005737">
    <property type="term" value="C:cytoplasm"/>
    <property type="evidence" value="ECO:0007669"/>
    <property type="project" value="TreeGrafter"/>
</dbReference>
<dbReference type="GO" id="GO:0061928">
    <property type="term" value="F:glutathione specific gamma-glutamylcyclotransferase activity"/>
    <property type="evidence" value="ECO:0007669"/>
    <property type="project" value="UniProtKB-EC"/>
</dbReference>
<accession>A0A2T9YL69</accession>
<dbReference type="AlphaFoldDB" id="A0A2T9YL69"/>
<keyword evidence="2" id="KW-0456">Lyase</keyword>
<dbReference type="CDD" id="cd06661">
    <property type="entry name" value="GGCT_like"/>
    <property type="match status" value="1"/>
</dbReference>
<dbReference type="InterPro" id="IPR036568">
    <property type="entry name" value="GGCT-like_sf"/>
</dbReference>
<sequence length="221" mass="24728">MTASEDKGVWVFGYGSLIWKVDFPIEDQKFGCITGYARRFWQKSHDHRGTEQNPGFVVTLLQLEELQKLENTDASNLESICWGMAYKIKSGHEEQVLKHLDFREKDGYTIHRVNVHSSEPSKNNPDQSVIVSNAIVYIGRTDNPSFGGPVSIQTVAKTIHKSVGPSGSNKEYLLNLCHALRSKSSNALDTHLAQLEEIILELDTTTPVSPLLSHNSIHTKV</sequence>
<evidence type="ECO:0000256" key="1">
    <source>
        <dbReference type="ARBA" id="ARBA00012344"/>
    </source>
</evidence>
<keyword evidence="4" id="KW-1185">Reference proteome</keyword>
<gene>
    <name evidence="3" type="ORF">BB559_003448</name>
</gene>
<dbReference type="PANTHER" id="PTHR12192">
    <property type="entry name" value="CATION TRANSPORT PROTEIN CHAC-RELATED"/>
    <property type="match status" value="1"/>
</dbReference>
<dbReference type="Proteomes" id="UP000245699">
    <property type="component" value="Unassembled WGS sequence"/>
</dbReference>
<organism evidence="3 4">
    <name type="scientific">Furculomyces boomerangus</name>
    <dbReference type="NCBI Taxonomy" id="61424"/>
    <lineage>
        <taxon>Eukaryota</taxon>
        <taxon>Fungi</taxon>
        <taxon>Fungi incertae sedis</taxon>
        <taxon>Zoopagomycota</taxon>
        <taxon>Kickxellomycotina</taxon>
        <taxon>Harpellomycetes</taxon>
        <taxon>Harpellales</taxon>
        <taxon>Harpellaceae</taxon>
        <taxon>Furculomyces</taxon>
    </lineage>
</organism>
<protein>
    <recommendedName>
        <fullName evidence="1">glutathione-specific gamma-glutamylcyclotransferase</fullName>
        <ecNumber evidence="1">4.3.2.7</ecNumber>
    </recommendedName>
</protein>
<dbReference type="PANTHER" id="PTHR12192:SF2">
    <property type="entry name" value="GLUTATHIONE-SPECIFIC GAMMA-GLUTAMYLCYCLOTRANSFERASE 2"/>
    <property type="match status" value="1"/>
</dbReference>
<comment type="caution">
    <text evidence="3">The sequence shown here is derived from an EMBL/GenBank/DDBJ whole genome shotgun (WGS) entry which is preliminary data.</text>
</comment>
<dbReference type="EC" id="4.3.2.7" evidence="1"/>
<name>A0A2T9YL69_9FUNG</name>
<dbReference type="InterPro" id="IPR006840">
    <property type="entry name" value="ChaC"/>
</dbReference>
<proteinExistence type="predicted"/>
<reference evidence="3 4" key="1">
    <citation type="journal article" date="2018" name="MBio">
        <title>Comparative Genomics Reveals the Core Gene Toolbox for the Fungus-Insect Symbiosis.</title>
        <authorList>
            <person name="Wang Y."/>
            <person name="Stata M."/>
            <person name="Wang W."/>
            <person name="Stajich J.E."/>
            <person name="White M.M."/>
            <person name="Moncalvo J.M."/>
        </authorList>
    </citation>
    <scope>NUCLEOTIDE SEQUENCE [LARGE SCALE GENOMIC DNA]</scope>
    <source>
        <strain evidence="3 4">AUS-77-4</strain>
    </source>
</reference>
<dbReference type="GO" id="GO:0006751">
    <property type="term" value="P:glutathione catabolic process"/>
    <property type="evidence" value="ECO:0007669"/>
    <property type="project" value="InterPro"/>
</dbReference>